<dbReference type="EMBL" id="JANFFA010000001">
    <property type="protein sequence ID" value="MDQ2093167.1"/>
    <property type="molecule type" value="Genomic_DNA"/>
</dbReference>
<evidence type="ECO:0000256" key="4">
    <source>
        <dbReference type="ARBA" id="ARBA00022692"/>
    </source>
</evidence>
<feature type="transmembrane region" description="Helical" evidence="7">
    <location>
        <begin position="368"/>
        <end position="387"/>
    </location>
</feature>
<evidence type="ECO:0000256" key="2">
    <source>
        <dbReference type="ARBA" id="ARBA00007430"/>
    </source>
</evidence>
<keyword evidence="6 7" id="KW-0472">Membrane</keyword>
<reference evidence="8" key="1">
    <citation type="submission" date="2022-07" db="EMBL/GenBank/DDBJ databases">
        <authorList>
            <person name="Otstavnykh N."/>
            <person name="Isaeva M."/>
            <person name="Bystritskaya E."/>
        </authorList>
    </citation>
    <scope>NUCLEOTIDE SEQUENCE</scope>
    <source>
        <strain evidence="8">10Alg 79</strain>
    </source>
</reference>
<keyword evidence="3" id="KW-1003">Cell membrane</keyword>
<proteinExistence type="inferred from homology"/>
<keyword evidence="9" id="KW-1185">Reference proteome</keyword>
<sequence length="454" mass="49190">MIATLRRVTQGESVLARALRSAGLTIFGFGTNQALRLASNLILTRLLFPEAFGMMALISVFLMGLQQFSDVGVAPAIMRSERGDDQEFLDTAWTIQVMRGFGLFAVACAISWPVSVFYGAPELAYMLPVSALTLILMGFNPTRLDTAQRHLRVGRLTLLDIVNQTVGIVAAVGLAWWLQSVWALVISGVFGAAVQLILLNAFLPGQGNRFRWEKRAAEELIHFGKWIFLSTVAGFFLSQADKLLIGKYLSLDQFGVYNIGFFLASFPLLMGGVLVRRILIPIYREWPPKESPENFARLRKMRFIVSGALLALVSVLALGGVWIVDLMYDPRYAMAGAVTVVIACAQVPQIIALTYDQAALAAGDSKRFFVLAGSKAALMVGMLFVGLELGGLFGALVGQGVAMIAAYPVVIWLSRSTGAWDRAHDALMALVGLVLIGVALWVNEAAIVGLITAS</sequence>
<dbReference type="PANTHER" id="PTHR30250">
    <property type="entry name" value="PST FAMILY PREDICTED COLANIC ACID TRANSPORTER"/>
    <property type="match status" value="1"/>
</dbReference>
<evidence type="ECO:0000313" key="8">
    <source>
        <dbReference type="EMBL" id="MDQ2093167.1"/>
    </source>
</evidence>
<dbReference type="Pfam" id="PF13440">
    <property type="entry name" value="Polysacc_synt_3"/>
    <property type="match status" value="1"/>
</dbReference>
<evidence type="ECO:0000256" key="6">
    <source>
        <dbReference type="ARBA" id="ARBA00023136"/>
    </source>
</evidence>
<feature type="transmembrane region" description="Helical" evidence="7">
    <location>
        <begin position="393"/>
        <end position="414"/>
    </location>
</feature>
<evidence type="ECO:0000256" key="1">
    <source>
        <dbReference type="ARBA" id="ARBA00004651"/>
    </source>
</evidence>
<feature type="transmembrane region" description="Helical" evidence="7">
    <location>
        <begin position="335"/>
        <end position="356"/>
    </location>
</feature>
<evidence type="ECO:0000256" key="3">
    <source>
        <dbReference type="ARBA" id="ARBA00022475"/>
    </source>
</evidence>
<accession>A0AAJ1UBI4</accession>
<comment type="similarity">
    <text evidence="2">Belongs to the polysaccharide synthase family.</text>
</comment>
<feature type="transmembrane region" description="Helical" evidence="7">
    <location>
        <begin position="260"/>
        <end position="280"/>
    </location>
</feature>
<reference evidence="8" key="2">
    <citation type="submission" date="2023-04" db="EMBL/GenBank/DDBJ databases">
        <title>'Rhodoalgimonas zhirmunskyi' gen. nov., isolated from a red alga.</title>
        <authorList>
            <person name="Nedashkovskaya O.I."/>
            <person name="Otstavnykh N.Y."/>
            <person name="Bystritskaya E.P."/>
            <person name="Balabanova L.A."/>
            <person name="Isaeva M.P."/>
        </authorList>
    </citation>
    <scope>NUCLEOTIDE SEQUENCE</scope>
    <source>
        <strain evidence="8">10Alg 79</strain>
    </source>
</reference>
<dbReference type="Proteomes" id="UP001227162">
    <property type="component" value="Unassembled WGS sequence"/>
</dbReference>
<comment type="caution">
    <text evidence="8">The sequence shown here is derived from an EMBL/GenBank/DDBJ whole genome shotgun (WGS) entry which is preliminary data.</text>
</comment>
<keyword evidence="5 7" id="KW-1133">Transmembrane helix</keyword>
<feature type="transmembrane region" description="Helical" evidence="7">
    <location>
        <begin position="124"/>
        <end position="144"/>
    </location>
</feature>
<evidence type="ECO:0000256" key="5">
    <source>
        <dbReference type="ARBA" id="ARBA00022989"/>
    </source>
</evidence>
<feature type="transmembrane region" description="Helical" evidence="7">
    <location>
        <begin position="301"/>
        <end position="323"/>
    </location>
</feature>
<dbReference type="RefSeq" id="WP_317624766.1">
    <property type="nucleotide sequence ID" value="NZ_JANFFA010000001.1"/>
</dbReference>
<feature type="transmembrane region" description="Helical" evidence="7">
    <location>
        <begin position="156"/>
        <end position="176"/>
    </location>
</feature>
<dbReference type="AlphaFoldDB" id="A0AAJ1UBI4"/>
<feature type="transmembrane region" description="Helical" evidence="7">
    <location>
        <begin position="182"/>
        <end position="203"/>
    </location>
</feature>
<dbReference type="PANTHER" id="PTHR30250:SF10">
    <property type="entry name" value="LIPOPOLYSACCHARIDE BIOSYNTHESIS PROTEIN WZXC"/>
    <property type="match status" value="1"/>
</dbReference>
<dbReference type="InterPro" id="IPR050833">
    <property type="entry name" value="Poly_Biosynth_Transport"/>
</dbReference>
<comment type="subcellular location">
    <subcellularLocation>
        <location evidence="1">Cell membrane</location>
        <topology evidence="1">Multi-pass membrane protein</topology>
    </subcellularLocation>
</comment>
<evidence type="ECO:0000313" key="9">
    <source>
        <dbReference type="Proteomes" id="UP001227162"/>
    </source>
</evidence>
<keyword evidence="4 7" id="KW-0812">Transmembrane</keyword>
<dbReference type="GO" id="GO:0005886">
    <property type="term" value="C:plasma membrane"/>
    <property type="evidence" value="ECO:0007669"/>
    <property type="project" value="UniProtKB-SubCell"/>
</dbReference>
<feature type="transmembrane region" description="Helical" evidence="7">
    <location>
        <begin position="223"/>
        <end position="240"/>
    </location>
</feature>
<organism evidence="8 9">
    <name type="scientific">Rhodalgimonas zhirmunskyi</name>
    <dbReference type="NCBI Taxonomy" id="2964767"/>
    <lineage>
        <taxon>Bacteria</taxon>
        <taxon>Pseudomonadati</taxon>
        <taxon>Pseudomonadota</taxon>
        <taxon>Alphaproteobacteria</taxon>
        <taxon>Rhodobacterales</taxon>
        <taxon>Roseobacteraceae</taxon>
        <taxon>Rhodalgimonas</taxon>
    </lineage>
</organism>
<feature type="transmembrane region" description="Helical" evidence="7">
    <location>
        <begin position="51"/>
        <end position="77"/>
    </location>
</feature>
<feature type="transmembrane region" description="Helical" evidence="7">
    <location>
        <begin position="426"/>
        <end position="451"/>
    </location>
</feature>
<protein>
    <submittedName>
        <fullName evidence="8">Oligosaccharide flippase family protein</fullName>
    </submittedName>
</protein>
<gene>
    <name evidence="8" type="ORF">NOI20_03515</name>
</gene>
<name>A0AAJ1UBI4_9RHOB</name>
<evidence type="ECO:0000256" key="7">
    <source>
        <dbReference type="SAM" id="Phobius"/>
    </source>
</evidence>